<keyword evidence="5 8" id="KW-1133">Transmembrane helix</keyword>
<evidence type="ECO:0000256" key="1">
    <source>
        <dbReference type="ARBA" id="ARBA00004141"/>
    </source>
</evidence>
<comment type="pathway">
    <text evidence="2">Carotenoid biosynthesis.</text>
</comment>
<comment type="caution">
    <text evidence="10">The sequence shown here is derived from an EMBL/GenBank/DDBJ whole genome shotgun (WGS) entry which is preliminary data.</text>
</comment>
<keyword evidence="11" id="KW-1185">Reference proteome</keyword>
<accession>A0A9X1RZR7</accession>
<keyword evidence="3 8" id="KW-0812">Transmembrane</keyword>
<dbReference type="AlphaFoldDB" id="A0A9X1RZR7"/>
<sequence length="111" mass="11959">MTYLLLSLPFLAVGIVVFLIGAAAAHRTGAVRAYFSSWAAATVVLVVLTAVFDNIMIAAGFFDYREDGISGIRLALMPVEDFLYPIAGSLLLAGVWRLLGGEREPQRRADA</sequence>
<gene>
    <name evidence="10" type="ORF">KEC56_03005</name>
</gene>
<keyword evidence="6 8" id="KW-0472">Membrane</keyword>
<organism evidence="10 11">
    <name type="scientific">Microbacterium tenebrionis</name>
    <dbReference type="NCBI Taxonomy" id="2830665"/>
    <lineage>
        <taxon>Bacteria</taxon>
        <taxon>Bacillati</taxon>
        <taxon>Actinomycetota</taxon>
        <taxon>Actinomycetes</taxon>
        <taxon>Micrococcales</taxon>
        <taxon>Microbacteriaceae</taxon>
        <taxon>Microbacterium</taxon>
    </lineage>
</organism>
<dbReference type="Pfam" id="PF18916">
    <property type="entry name" value="Lycopene_cyc"/>
    <property type="match status" value="1"/>
</dbReference>
<dbReference type="GO" id="GO:0016872">
    <property type="term" value="F:intramolecular lyase activity"/>
    <property type="evidence" value="ECO:0007669"/>
    <property type="project" value="InterPro"/>
</dbReference>
<evidence type="ECO:0000256" key="3">
    <source>
        <dbReference type="ARBA" id="ARBA00022692"/>
    </source>
</evidence>
<dbReference type="NCBIfam" id="TIGR03462">
    <property type="entry name" value="CarR_dom_SF"/>
    <property type="match status" value="1"/>
</dbReference>
<comment type="subcellular location">
    <subcellularLocation>
        <location evidence="1">Membrane</location>
        <topology evidence="1">Multi-pass membrane protein</topology>
    </subcellularLocation>
</comment>
<evidence type="ECO:0000256" key="6">
    <source>
        <dbReference type="ARBA" id="ARBA00023136"/>
    </source>
</evidence>
<dbReference type="InterPro" id="IPR017825">
    <property type="entry name" value="Lycopene_cyclase_dom"/>
</dbReference>
<keyword evidence="4" id="KW-0125">Carotenoid biosynthesis</keyword>
<feature type="domain" description="Lycopene cyclase" evidence="9">
    <location>
        <begin position="15"/>
        <end position="91"/>
    </location>
</feature>
<evidence type="ECO:0000256" key="4">
    <source>
        <dbReference type="ARBA" id="ARBA00022746"/>
    </source>
</evidence>
<evidence type="ECO:0000256" key="8">
    <source>
        <dbReference type="SAM" id="Phobius"/>
    </source>
</evidence>
<evidence type="ECO:0000259" key="9">
    <source>
        <dbReference type="Pfam" id="PF18916"/>
    </source>
</evidence>
<feature type="transmembrane region" description="Helical" evidence="8">
    <location>
        <begin position="6"/>
        <end position="26"/>
    </location>
</feature>
<evidence type="ECO:0000256" key="2">
    <source>
        <dbReference type="ARBA" id="ARBA00004829"/>
    </source>
</evidence>
<keyword evidence="7" id="KW-0413">Isomerase</keyword>
<dbReference type="GO" id="GO:0045436">
    <property type="term" value="F:lycopene beta cyclase activity"/>
    <property type="evidence" value="ECO:0007669"/>
    <property type="project" value="UniProtKB-ARBA"/>
</dbReference>
<dbReference type="GO" id="GO:0016020">
    <property type="term" value="C:membrane"/>
    <property type="evidence" value="ECO:0007669"/>
    <property type="project" value="UniProtKB-SubCell"/>
</dbReference>
<name>A0A9X1RZR7_9MICO</name>
<dbReference type="RefSeq" id="WP_227529747.1">
    <property type="nucleotide sequence ID" value="NZ_JAGTTM010000001.1"/>
</dbReference>
<proteinExistence type="predicted"/>
<evidence type="ECO:0000256" key="5">
    <source>
        <dbReference type="ARBA" id="ARBA00022989"/>
    </source>
</evidence>
<evidence type="ECO:0000313" key="11">
    <source>
        <dbReference type="Proteomes" id="UP001139289"/>
    </source>
</evidence>
<reference evidence="10" key="1">
    <citation type="submission" date="2021-04" db="EMBL/GenBank/DDBJ databases">
        <title>Microbacterium tenobrionis sp. nov. and Microbacterium allomyrinae sp. nov., isolated from larvae of Tenobrio molitor and Allomyrina dichotoma, respectively.</title>
        <authorList>
            <person name="Lee S.D."/>
        </authorList>
    </citation>
    <scope>NUCLEOTIDE SEQUENCE</scope>
    <source>
        <strain evidence="10">YMB-B2</strain>
    </source>
</reference>
<dbReference type="Proteomes" id="UP001139289">
    <property type="component" value="Unassembled WGS sequence"/>
</dbReference>
<dbReference type="EMBL" id="JAGTTM010000001">
    <property type="protein sequence ID" value="MCC2028500.1"/>
    <property type="molecule type" value="Genomic_DNA"/>
</dbReference>
<feature type="transmembrane region" description="Helical" evidence="8">
    <location>
        <begin position="82"/>
        <end position="99"/>
    </location>
</feature>
<evidence type="ECO:0000313" key="10">
    <source>
        <dbReference type="EMBL" id="MCC2028500.1"/>
    </source>
</evidence>
<feature type="transmembrane region" description="Helical" evidence="8">
    <location>
        <begin position="38"/>
        <end position="62"/>
    </location>
</feature>
<protein>
    <submittedName>
        <fullName evidence="10">Lycopene cyclase domain-containing protein</fullName>
    </submittedName>
</protein>
<dbReference type="GO" id="GO:0016117">
    <property type="term" value="P:carotenoid biosynthetic process"/>
    <property type="evidence" value="ECO:0007669"/>
    <property type="project" value="UniProtKB-KW"/>
</dbReference>
<evidence type="ECO:0000256" key="7">
    <source>
        <dbReference type="ARBA" id="ARBA00023235"/>
    </source>
</evidence>